<gene>
    <name evidence="1" type="ORF">RHOFW104T7_14765</name>
</gene>
<dbReference type="AlphaFoldDB" id="A0A154QHG4"/>
<sequence>MCLIAFAWNAHPRWRLLLAGNRDEFHARPSAALARWDDAPIVGGRDLEAGGTWLGVTDDGRCCVVTNVRDPRDPQLGASRGLLATDFLRGDADAATHAQQLLRTAADYRPFNLLTFDAHAAFYLGNRPESRAQAVSAGVHGLSNADFNTPWPKTRTLMQRLQQWIDAGDDTDFAPLFEALADERRAPDAQLPDTGVGLERERLLSPAFIRGEQYGTRASTVVAIGRDGGGVIVERRFGPNGRYHGQTLLRFGASPTATD</sequence>
<name>A0A154QHG4_9GAMM</name>
<keyword evidence="2" id="KW-1185">Reference proteome</keyword>
<reference evidence="1 2" key="1">
    <citation type="journal article" date="2016" name="MBio">
        <title>Lateral Gene Transfer in a Heavy Metal-Contaminated-Groundwater Microbial Community.</title>
        <authorList>
            <person name="Hemme C.L."/>
            <person name="Green S.J."/>
            <person name="Rishishwar L."/>
            <person name="Prakash O."/>
            <person name="Pettenato A."/>
            <person name="Chakraborty R."/>
            <person name="Deutschbauer A.M."/>
            <person name="Van Nostrand J.D."/>
            <person name="Wu L."/>
            <person name="He Z."/>
            <person name="Jordan I.K."/>
            <person name="Hazen T.C."/>
            <person name="Arkin A.P."/>
            <person name="Kostka J.E."/>
            <person name="Zhou J."/>
        </authorList>
    </citation>
    <scope>NUCLEOTIDE SEQUENCE [LARGE SCALE GENOMIC DNA]</scope>
    <source>
        <strain evidence="1 2">FW104-T7</strain>
    </source>
</reference>
<evidence type="ECO:0000313" key="1">
    <source>
        <dbReference type="EMBL" id="KZC23292.1"/>
    </source>
</evidence>
<proteinExistence type="predicted"/>
<dbReference type="EMBL" id="LVJS01000048">
    <property type="protein sequence ID" value="KZC23292.1"/>
    <property type="molecule type" value="Genomic_DNA"/>
</dbReference>
<evidence type="ECO:0000313" key="2">
    <source>
        <dbReference type="Proteomes" id="UP000076131"/>
    </source>
</evidence>
<dbReference type="InterPro" id="IPR008551">
    <property type="entry name" value="TANGO2"/>
</dbReference>
<protein>
    <recommendedName>
        <fullName evidence="3">NRDE family protein</fullName>
    </recommendedName>
</protein>
<evidence type="ECO:0008006" key="3">
    <source>
        <dbReference type="Google" id="ProtNLM"/>
    </source>
</evidence>
<accession>A0A154QHG4</accession>
<dbReference type="STRING" id="416169.RHOFW104T7_14765"/>
<comment type="caution">
    <text evidence="1">The sequence shown here is derived from an EMBL/GenBank/DDBJ whole genome shotgun (WGS) entry which is preliminary data.</text>
</comment>
<dbReference type="Pfam" id="PF05742">
    <property type="entry name" value="TANGO2"/>
    <property type="match status" value="1"/>
</dbReference>
<organism evidence="1 2">
    <name type="scientific">Rhodanobacter thiooxydans</name>
    <dbReference type="NCBI Taxonomy" id="416169"/>
    <lineage>
        <taxon>Bacteria</taxon>
        <taxon>Pseudomonadati</taxon>
        <taxon>Pseudomonadota</taxon>
        <taxon>Gammaproteobacteria</taxon>
        <taxon>Lysobacterales</taxon>
        <taxon>Rhodanobacteraceae</taxon>
        <taxon>Rhodanobacter</taxon>
    </lineage>
</organism>
<dbReference type="RefSeq" id="WP_008433619.1">
    <property type="nucleotide sequence ID" value="NZ_LVJS01000048.1"/>
</dbReference>
<dbReference type="PANTHER" id="PTHR17985">
    <property type="entry name" value="SER/THR-RICH PROTEIN T10 IN DGCR REGION"/>
    <property type="match status" value="1"/>
</dbReference>
<dbReference type="Proteomes" id="UP000076131">
    <property type="component" value="Unassembled WGS sequence"/>
</dbReference>
<dbReference type="PANTHER" id="PTHR17985:SF8">
    <property type="entry name" value="TRANSPORT AND GOLGI ORGANIZATION PROTEIN 2 HOMOLOG"/>
    <property type="match status" value="1"/>
</dbReference>
<dbReference type="eggNOG" id="COG3332">
    <property type="taxonomic scope" value="Bacteria"/>
</dbReference>